<sequence length="1208" mass="137872">MLFFSNTFIDISASIIAISFVIGFILYLIGYRRTVNTAASSADSTPVRTPARVRIVEANDEQPGGLLRRRHSTGGPGPFQFAKVAKDFIRNRGRYRRQFSEVLRESLPKPPSEYFEPLELPEIPQNLRPEFFYLRHNIKVLELQSDWPTETSEIDVQDYNVNDFIAKVGDIDDSMYVVLDGTVNMYINHEGKEYLVRRLDKGQTFFSYLSLIDILMNKPSVFRSVSLQASSSCRVAKYCLSHFYQEYQDSSEQWCRPIQIIMTRLLHVTMTTLHQYLGLGEELIKKRMDERVFDEKQRNFSVHSMRITAGRLRPRQRRLSSSDAKNEFISTATKWYSEVLGLTQVDGQKYLNEAIQILSYDEDQLLVEQGSTDDPCLYLVLHGYLSLSQTADPDDEDDLFDSWSAFVYPKEIVGGLQLLSNEPAFYQVKAETATTVAMIKKSDIEKLVESKPKVVLYLAYTVLKRLSPFLRAIDFAIDWVLLDSGQAVYRQSDAADSLFVVLSGRMRSVDKMTAIAEYGRGDVLGMVEVIQRRPRTTTVLAVRFSQLARVPDGLLNFIKMRYPQVGFRLVRLLGQSYNDTRRTEMLPPSFSMENVAADSMAQIKNLHTVAILPASFDVPIMSFTCELYNAMSSTMRVLRLSAKQVAEHLGETCLDKLADFRLMHWLNAQEDTFPLVIYECDYTATNWTRRCLRQADTILVVGRGDKKPQRQTFLEEHIKMNQDGIRTRKELILLWSDNETAPTNTYEWLKGSWFSGHYHVRAPERMFKFLDETCGQTDEHAIVSFYEKEVFRTITNCNNDFARLGRILTGNAVGLVLGGGGARGAAHVGIIEALRECNVPIDIVGGTSIGSFIGGIFAENPSGDITVRAKTWFMMMSSLWRKIWDLTYAHTAMFTGAGFNKTVQDIFGIKTIEDLWIPYFCITTDITSSEMRVHRSGPLWMYSRASMSLAGYLPPLCDPNDHHLLLDGGYVNNVPADVMRSLGAKTVIAIDVGSASETDLYNYGDHLSGFWILWQRFNPWAQPIRVLGMEEIQSRLAYVSCVRQLELVKKAPYCHYLRPHIEEFKTLDFAKYDTIRAAGYEYGIEAVHEMIDKNLNIKALMTPSPRFAHLRHRQRETSRYRTSSFTDLAAQLSRIPSMKHNPDKDEYARSFDAVEEWDDENLDEEIGFDENCEDCEHVASASETPRLPSPVDTTNLELSSIKEKEETD</sequence>
<evidence type="ECO:0000313" key="1">
    <source>
        <dbReference type="Proteomes" id="UP000887580"/>
    </source>
</evidence>
<protein>
    <submittedName>
        <fullName evidence="2">Neuropathy target esterase sws</fullName>
    </submittedName>
</protein>
<dbReference type="Proteomes" id="UP000887580">
    <property type="component" value="Unplaced"/>
</dbReference>
<accession>A0AC35FED9</accession>
<reference evidence="2" key="1">
    <citation type="submission" date="2022-11" db="UniProtKB">
        <authorList>
            <consortium name="WormBaseParasite"/>
        </authorList>
    </citation>
    <scope>IDENTIFICATION</scope>
</reference>
<dbReference type="WBParaSite" id="PS1159_v2.g16730.t1">
    <property type="protein sequence ID" value="PS1159_v2.g16730.t1"/>
    <property type="gene ID" value="PS1159_v2.g16730"/>
</dbReference>
<organism evidence="1 2">
    <name type="scientific">Panagrolaimus sp. PS1159</name>
    <dbReference type="NCBI Taxonomy" id="55785"/>
    <lineage>
        <taxon>Eukaryota</taxon>
        <taxon>Metazoa</taxon>
        <taxon>Ecdysozoa</taxon>
        <taxon>Nematoda</taxon>
        <taxon>Chromadorea</taxon>
        <taxon>Rhabditida</taxon>
        <taxon>Tylenchina</taxon>
        <taxon>Panagrolaimomorpha</taxon>
        <taxon>Panagrolaimoidea</taxon>
        <taxon>Panagrolaimidae</taxon>
        <taxon>Panagrolaimus</taxon>
    </lineage>
</organism>
<name>A0AC35FED9_9BILA</name>
<evidence type="ECO:0000313" key="2">
    <source>
        <dbReference type="WBParaSite" id="PS1159_v2.g16730.t1"/>
    </source>
</evidence>
<proteinExistence type="predicted"/>